<dbReference type="PANTHER" id="PTHR35936">
    <property type="entry name" value="MEMBRANE-BOUND LYTIC MUREIN TRANSGLYCOSYLASE F"/>
    <property type="match status" value="1"/>
</dbReference>
<accession>A0A350RTQ3</accession>
<dbReference type="AlphaFoldDB" id="A0A350RTQ3"/>
<gene>
    <name evidence="4" type="ORF">DET61_10573</name>
</gene>
<dbReference type="InterPro" id="IPR001638">
    <property type="entry name" value="Solute-binding_3/MltF_N"/>
</dbReference>
<dbReference type="Proteomes" id="UP000253647">
    <property type="component" value="Unassembled WGS sequence"/>
</dbReference>
<evidence type="ECO:0000313" key="5">
    <source>
        <dbReference type="Proteomes" id="UP000253647"/>
    </source>
</evidence>
<keyword evidence="2" id="KW-0732">Signal</keyword>
<evidence type="ECO:0000256" key="1">
    <source>
        <dbReference type="ARBA" id="ARBA00010333"/>
    </source>
</evidence>
<evidence type="ECO:0000259" key="3">
    <source>
        <dbReference type="SMART" id="SM00062"/>
    </source>
</evidence>
<reference evidence="4 5" key="1">
    <citation type="submission" date="2018-07" db="EMBL/GenBank/DDBJ databases">
        <title>Freshwater and sediment microbial communities from various areas in North America, analyzing microbe dynamics in response to fracking.</title>
        <authorList>
            <person name="Lamendella R."/>
        </authorList>
    </citation>
    <scope>NUCLEOTIDE SEQUENCE [LARGE SCALE GENOMIC DNA]</scope>
    <source>
        <strain evidence="4 5">105B</strain>
    </source>
</reference>
<sequence>MRWIALKGVLAGILMLLWAPGVLSQQGTETVEPLTVTVGVDHSPPYRILEPSQKSGLYLELFEEIADRLGWRVQYREAPFRRILLLMRRGEVDVMLGPLRTEEREEFMTFVAPAFPPERRLFFYVSESNRIERYSDLPGKVIGILEGARYFTRFDNDPALNKEPASHYENLMLMLQRGRVDVVVAPELVGLYTLRAQGIEANISPFFVPGDRSWIAVSNQSPARRYVEDIRAALKLIEREGIREDLVLKYQEQTAY</sequence>
<dbReference type="PANTHER" id="PTHR35936:SF25">
    <property type="entry name" value="ABC TRANSPORTER SUBSTRATE-BINDING PROTEIN"/>
    <property type="match status" value="1"/>
</dbReference>
<dbReference type="GeneID" id="31819815"/>
<feature type="domain" description="Solute-binding protein family 3/N-terminal" evidence="3">
    <location>
        <begin position="35"/>
        <end position="254"/>
    </location>
</feature>
<dbReference type="EMBL" id="QPJI01000005">
    <property type="protein sequence ID" value="RCW69912.1"/>
    <property type="molecule type" value="Genomic_DNA"/>
</dbReference>
<comment type="similarity">
    <text evidence="1">Belongs to the bacterial solute-binding protein 3 family.</text>
</comment>
<evidence type="ECO:0000313" key="4">
    <source>
        <dbReference type="EMBL" id="RCW69912.1"/>
    </source>
</evidence>
<dbReference type="RefSeq" id="WP_041654466.1">
    <property type="nucleotide sequence ID" value="NZ_CALIOX010000008.1"/>
</dbReference>
<name>A0A350RTQ3_MARNT</name>
<proteinExistence type="inferred from homology"/>
<organism evidence="4 5">
    <name type="scientific">Marinobacter nauticus</name>
    <name type="common">Marinobacter hydrocarbonoclasticus</name>
    <name type="synonym">Marinobacter aquaeolei</name>
    <dbReference type="NCBI Taxonomy" id="2743"/>
    <lineage>
        <taxon>Bacteria</taxon>
        <taxon>Pseudomonadati</taxon>
        <taxon>Pseudomonadota</taxon>
        <taxon>Gammaproteobacteria</taxon>
        <taxon>Pseudomonadales</taxon>
        <taxon>Marinobacteraceae</taxon>
        <taxon>Marinobacter</taxon>
    </lineage>
</organism>
<dbReference type="Gene3D" id="3.40.190.10">
    <property type="entry name" value="Periplasmic binding protein-like II"/>
    <property type="match status" value="2"/>
</dbReference>
<dbReference type="SMART" id="SM00062">
    <property type="entry name" value="PBPb"/>
    <property type="match status" value="1"/>
</dbReference>
<protein>
    <submittedName>
        <fullName evidence="4">Amino acid ABC transporter substrate-binding protein (PAAT family)</fullName>
    </submittedName>
</protein>
<evidence type="ECO:0000256" key="2">
    <source>
        <dbReference type="ARBA" id="ARBA00022729"/>
    </source>
</evidence>
<comment type="caution">
    <text evidence="4">The sequence shown here is derived from an EMBL/GenBank/DDBJ whole genome shotgun (WGS) entry which is preliminary data.</text>
</comment>
<dbReference type="Pfam" id="PF00497">
    <property type="entry name" value="SBP_bac_3"/>
    <property type="match status" value="1"/>
</dbReference>
<dbReference type="SUPFAM" id="SSF53850">
    <property type="entry name" value="Periplasmic binding protein-like II"/>
    <property type="match status" value="1"/>
</dbReference>